<reference evidence="1 2" key="1">
    <citation type="submission" date="2010-04" db="EMBL/GenBank/DDBJ databases">
        <authorList>
            <person name="Qin X."/>
            <person name="Bachman B."/>
            <person name="Battles P."/>
            <person name="Bell A."/>
            <person name="Bess C."/>
            <person name="Bickham C."/>
            <person name="Chaboub L."/>
            <person name="Chen D."/>
            <person name="Coyle M."/>
            <person name="Deiros D.R."/>
            <person name="Dinh H."/>
            <person name="Forbes L."/>
            <person name="Fowler G."/>
            <person name="Francisco L."/>
            <person name="Fu Q."/>
            <person name="Gubbala S."/>
            <person name="Hale W."/>
            <person name="Han Y."/>
            <person name="Hemphill L."/>
            <person name="Highlander S.K."/>
            <person name="Hirani K."/>
            <person name="Hogues M."/>
            <person name="Jackson L."/>
            <person name="Jakkamsetti A."/>
            <person name="Javaid M."/>
            <person name="Jiang H."/>
            <person name="Korchina V."/>
            <person name="Kovar C."/>
            <person name="Lara F."/>
            <person name="Lee S."/>
            <person name="Mata R."/>
            <person name="Mathew T."/>
            <person name="Moen C."/>
            <person name="Morales K."/>
            <person name="Munidasa M."/>
            <person name="Nazareth L."/>
            <person name="Ngo R."/>
            <person name="Nguyen L."/>
            <person name="Okwuonu G."/>
            <person name="Ongeri F."/>
            <person name="Patil S."/>
            <person name="Petrosino J."/>
            <person name="Pham C."/>
            <person name="Pham P."/>
            <person name="Pu L.-L."/>
            <person name="Puazo M."/>
            <person name="Raj R."/>
            <person name="Reid J."/>
            <person name="Rouhana J."/>
            <person name="Saada N."/>
            <person name="Shang Y."/>
            <person name="Simmons D."/>
            <person name="Thornton R."/>
            <person name="Warren J."/>
            <person name="Weissenberger G."/>
            <person name="Zhang J."/>
            <person name="Zhang L."/>
            <person name="Zhou C."/>
            <person name="Zhu D."/>
            <person name="Muzny D."/>
            <person name="Worley K."/>
            <person name="Gibbs R."/>
        </authorList>
    </citation>
    <scope>NUCLEOTIDE SEQUENCE [LARGE SCALE GENOMIC DNA]</scope>
    <source>
        <strain evidence="1 2">ATCC 49030</strain>
    </source>
</reference>
<dbReference type="Proteomes" id="UP000005714">
    <property type="component" value="Unassembled WGS sequence"/>
</dbReference>
<protein>
    <submittedName>
        <fullName evidence="1">Uncharacterized protein</fullName>
    </submittedName>
</protein>
<dbReference type="AlphaFoldDB" id="D4YLK9"/>
<sequence>MLNVGPGLTFGELEVGDNSQSHLHTSAGGDRVIWIQSSSILRVDCIQKTPKQ</sequence>
<gene>
    <name evidence="1" type="ORF">HMPREF0183_0819</name>
</gene>
<comment type="caution">
    <text evidence="1">The sequence shown here is derived from an EMBL/GenBank/DDBJ whole genome shotgun (WGS) entry which is preliminary data.</text>
</comment>
<keyword evidence="2" id="KW-1185">Reference proteome</keyword>
<evidence type="ECO:0000313" key="2">
    <source>
        <dbReference type="Proteomes" id="UP000005714"/>
    </source>
</evidence>
<evidence type="ECO:0000313" key="1">
    <source>
        <dbReference type="EMBL" id="EFG47926.1"/>
    </source>
</evidence>
<proteinExistence type="predicted"/>
<accession>D4YLK9</accession>
<dbReference type="EMBL" id="ADNU01000022">
    <property type="protein sequence ID" value="EFG47926.1"/>
    <property type="molecule type" value="Genomic_DNA"/>
</dbReference>
<name>D4YLK9_9MICO</name>
<organism evidence="1 2">
    <name type="scientific">Brevibacterium mcbrellneri ATCC 49030</name>
    <dbReference type="NCBI Taxonomy" id="585530"/>
    <lineage>
        <taxon>Bacteria</taxon>
        <taxon>Bacillati</taxon>
        <taxon>Actinomycetota</taxon>
        <taxon>Actinomycetes</taxon>
        <taxon>Micrococcales</taxon>
        <taxon>Brevibacteriaceae</taxon>
        <taxon>Brevibacterium</taxon>
    </lineage>
</organism>